<evidence type="ECO:0000256" key="1">
    <source>
        <dbReference type="ARBA" id="ARBA00004370"/>
    </source>
</evidence>
<proteinExistence type="inferred from homology"/>
<dbReference type="GO" id="GO:0005886">
    <property type="term" value="C:plasma membrane"/>
    <property type="evidence" value="ECO:0007669"/>
    <property type="project" value="UniProtKB-UniRule"/>
</dbReference>
<comment type="subcellular location">
    <subcellularLocation>
        <location evidence="1">Membrane</location>
    </subcellularLocation>
</comment>
<dbReference type="GO" id="GO:0043952">
    <property type="term" value="P:protein transport by the Sec complex"/>
    <property type="evidence" value="ECO:0007669"/>
    <property type="project" value="UniProtKB-UniRule"/>
</dbReference>
<dbReference type="InterPro" id="IPR001901">
    <property type="entry name" value="Translocase_SecE/Sec61-g"/>
</dbReference>
<keyword evidence="2 9" id="KW-0813">Transport</keyword>
<protein>
    <recommendedName>
        <fullName evidence="9">Protein translocase subunit SecE</fullName>
    </recommendedName>
</protein>
<evidence type="ECO:0000256" key="9">
    <source>
        <dbReference type="HAMAP-Rule" id="MF_00422"/>
    </source>
</evidence>
<evidence type="ECO:0000313" key="10">
    <source>
        <dbReference type="EMBL" id="SMF94081.1"/>
    </source>
</evidence>
<evidence type="ECO:0000256" key="6">
    <source>
        <dbReference type="ARBA" id="ARBA00022989"/>
    </source>
</evidence>
<dbReference type="PROSITE" id="PS01067">
    <property type="entry name" value="SECE_SEC61G"/>
    <property type="match status" value="1"/>
</dbReference>
<keyword evidence="11" id="KW-1185">Reference proteome</keyword>
<dbReference type="AlphaFoldDB" id="A0A1Y6CUI8"/>
<dbReference type="InterPro" id="IPR038379">
    <property type="entry name" value="SecE_sf"/>
</dbReference>
<reference evidence="10 11" key="1">
    <citation type="submission" date="2016-12" db="EMBL/GenBank/DDBJ databases">
        <authorList>
            <person name="Song W.-J."/>
            <person name="Kurnit D.M."/>
        </authorList>
    </citation>
    <scope>NUCLEOTIDE SEQUENCE [LARGE SCALE GENOMIC DNA]</scope>
    <source>
        <strain evidence="10 11">175</strain>
    </source>
</reference>
<keyword evidence="5 9" id="KW-0653">Protein transport</keyword>
<gene>
    <name evidence="9" type="primary">secE</name>
    <name evidence="10" type="ORF">SAMN02949497_1388</name>
</gene>
<dbReference type="PANTHER" id="PTHR33910:SF1">
    <property type="entry name" value="PROTEIN TRANSLOCASE SUBUNIT SECE"/>
    <property type="match status" value="1"/>
</dbReference>
<dbReference type="PRINTS" id="PR01650">
    <property type="entry name" value="SECETRNLCASE"/>
</dbReference>
<evidence type="ECO:0000256" key="4">
    <source>
        <dbReference type="ARBA" id="ARBA00022692"/>
    </source>
</evidence>
<dbReference type="RefSeq" id="WP_085211151.1">
    <property type="nucleotide sequence ID" value="NZ_FXAM01000001.1"/>
</dbReference>
<organism evidence="10 11">
    <name type="scientific">Methylomagnum ishizawai</name>
    <dbReference type="NCBI Taxonomy" id="1760988"/>
    <lineage>
        <taxon>Bacteria</taxon>
        <taxon>Pseudomonadati</taxon>
        <taxon>Pseudomonadota</taxon>
        <taxon>Gammaproteobacteria</taxon>
        <taxon>Methylococcales</taxon>
        <taxon>Methylococcaceae</taxon>
        <taxon>Methylomagnum</taxon>
    </lineage>
</organism>
<keyword evidence="7 9" id="KW-0811">Translocation</keyword>
<accession>A0A1Y6CUI8</accession>
<comment type="caution">
    <text evidence="9">Lacks conserved residue(s) required for the propagation of feature annotation.</text>
</comment>
<dbReference type="GO" id="GO:0009306">
    <property type="term" value="P:protein secretion"/>
    <property type="evidence" value="ECO:0007669"/>
    <property type="project" value="UniProtKB-UniRule"/>
</dbReference>
<dbReference type="HAMAP" id="MF_00422">
    <property type="entry name" value="SecE"/>
    <property type="match status" value="1"/>
</dbReference>
<evidence type="ECO:0000313" key="11">
    <source>
        <dbReference type="Proteomes" id="UP000192923"/>
    </source>
</evidence>
<dbReference type="EMBL" id="FXAM01000001">
    <property type="protein sequence ID" value="SMF94081.1"/>
    <property type="molecule type" value="Genomic_DNA"/>
</dbReference>
<sequence>MAARAESGASAFDTAKLVLAVVLLVTGIAGYHYFSGQLLVYRVLGVLVFSIAAIATVLTTPLGKGFLGFLKESQIEVRKVVWPTKQETIQSTLVVVALVFLVGIILWLLDMFLFWGISSLTGTAGK</sequence>
<feature type="transmembrane region" description="Helical" evidence="9">
    <location>
        <begin position="46"/>
        <end position="70"/>
    </location>
</feature>
<comment type="similarity">
    <text evidence="9">Belongs to the SecE/SEC61-gamma family.</text>
</comment>
<dbReference type="Gene3D" id="1.20.5.1030">
    <property type="entry name" value="Preprotein translocase secy subunit"/>
    <property type="match status" value="1"/>
</dbReference>
<keyword evidence="8 9" id="KW-0472">Membrane</keyword>
<evidence type="ECO:0000256" key="2">
    <source>
        <dbReference type="ARBA" id="ARBA00022448"/>
    </source>
</evidence>
<feature type="transmembrane region" description="Helical" evidence="9">
    <location>
        <begin position="91"/>
        <end position="117"/>
    </location>
</feature>
<dbReference type="Pfam" id="PF00584">
    <property type="entry name" value="SecE"/>
    <property type="match status" value="1"/>
</dbReference>
<keyword evidence="6 9" id="KW-1133">Transmembrane helix</keyword>
<keyword evidence="3 9" id="KW-1003">Cell membrane</keyword>
<dbReference type="OrthoDB" id="9806365at2"/>
<dbReference type="GO" id="GO:0065002">
    <property type="term" value="P:intracellular protein transmembrane transport"/>
    <property type="evidence" value="ECO:0007669"/>
    <property type="project" value="UniProtKB-UniRule"/>
</dbReference>
<comment type="function">
    <text evidence="9">Essential subunit of the Sec protein translocation channel SecYEG. Clamps together the 2 halves of SecY. May contact the channel plug during translocation.</text>
</comment>
<dbReference type="InterPro" id="IPR005807">
    <property type="entry name" value="SecE_bac"/>
</dbReference>
<evidence type="ECO:0000256" key="3">
    <source>
        <dbReference type="ARBA" id="ARBA00022475"/>
    </source>
</evidence>
<dbReference type="Proteomes" id="UP000192923">
    <property type="component" value="Unassembled WGS sequence"/>
</dbReference>
<dbReference type="GO" id="GO:0006605">
    <property type="term" value="P:protein targeting"/>
    <property type="evidence" value="ECO:0007669"/>
    <property type="project" value="UniProtKB-UniRule"/>
</dbReference>
<comment type="subunit">
    <text evidence="9">Component of the Sec protein translocase complex. Heterotrimer consisting of SecY, SecE and SecG subunits. The heterotrimers can form oligomers, although 1 heterotrimer is thought to be able to translocate proteins. Interacts with the ribosome. Interacts with SecDF, and other proteins may be involved. Interacts with SecA.</text>
</comment>
<evidence type="ECO:0000256" key="7">
    <source>
        <dbReference type="ARBA" id="ARBA00023010"/>
    </source>
</evidence>
<dbReference type="PANTHER" id="PTHR33910">
    <property type="entry name" value="PROTEIN TRANSLOCASE SUBUNIT SECE"/>
    <property type="match status" value="1"/>
</dbReference>
<dbReference type="STRING" id="1760988.SAMN02949497_1388"/>
<dbReference type="NCBIfam" id="TIGR00964">
    <property type="entry name" value="secE_bact"/>
    <property type="match status" value="1"/>
</dbReference>
<dbReference type="GO" id="GO:0008320">
    <property type="term" value="F:protein transmembrane transporter activity"/>
    <property type="evidence" value="ECO:0007669"/>
    <property type="project" value="UniProtKB-UniRule"/>
</dbReference>
<feature type="transmembrane region" description="Helical" evidence="9">
    <location>
        <begin position="12"/>
        <end position="34"/>
    </location>
</feature>
<keyword evidence="4 9" id="KW-0812">Transmembrane</keyword>
<evidence type="ECO:0000256" key="5">
    <source>
        <dbReference type="ARBA" id="ARBA00022927"/>
    </source>
</evidence>
<name>A0A1Y6CUI8_9GAMM</name>
<evidence type="ECO:0000256" key="8">
    <source>
        <dbReference type="ARBA" id="ARBA00023136"/>
    </source>
</evidence>